<keyword evidence="4" id="KW-1185">Reference proteome</keyword>
<protein>
    <recommendedName>
        <fullName evidence="2">Reverse transcriptase domain-containing protein</fullName>
    </recommendedName>
</protein>
<accession>A0A0J7KM33</accession>
<dbReference type="Pfam" id="PF00078">
    <property type="entry name" value="RVT_1"/>
    <property type="match status" value="1"/>
</dbReference>
<sequence>MLCLWKNGSSHREMLEQDTRRKQEQRRKQHKAFATFKETRKEFSEIASADILESSSEDFDSLLSNIKTDFDSSSKQELISIIQEVENSEIPPVDDDYTVKVSLKDDSVHAYAPRRFAWAERLQIREIIDDLLKRNIVKYSSPPYCARIVSVRNKNGSMWLCVDLRPSNSRMMKQKYPFPLIEDCLSRLSNKSVFTLLDLKDRFHHIKIYPEHTKYFSFATPDDQFEYARLPFDYCESPAEFQSRLIQILQSLIREDKIIVYIDDILILSSSTKDNLMVLKQVMLLLKRHDFQLNFNKCLFLRETIEYSGYIISPSGITLSSRHIEAVRNFPLPKKVEIQRFLGLTNYFRKFIKNYASKVKPLTDLLKKSSTCNSMKVA</sequence>
<dbReference type="Proteomes" id="UP000036403">
    <property type="component" value="Unassembled WGS sequence"/>
</dbReference>
<evidence type="ECO:0000256" key="1">
    <source>
        <dbReference type="SAM" id="MobiDB-lite"/>
    </source>
</evidence>
<dbReference type="STRING" id="67767.A0A0J7KM33"/>
<dbReference type="PaxDb" id="67767-A0A0J7KM33"/>
<name>A0A0J7KM33_LASNI</name>
<feature type="compositionally biased region" description="Basic and acidic residues" evidence="1">
    <location>
        <begin position="10"/>
        <end position="22"/>
    </location>
</feature>
<dbReference type="EMBL" id="LBMM01005632">
    <property type="protein sequence ID" value="KMQ91352.1"/>
    <property type="molecule type" value="Genomic_DNA"/>
</dbReference>
<gene>
    <name evidence="3" type="ORF">RF55_8798</name>
</gene>
<dbReference type="InterPro" id="IPR000477">
    <property type="entry name" value="RT_dom"/>
</dbReference>
<dbReference type="Gene3D" id="3.10.10.10">
    <property type="entry name" value="HIV Type 1 Reverse Transcriptase, subunit A, domain 1"/>
    <property type="match status" value="1"/>
</dbReference>
<dbReference type="PANTHER" id="PTHR33064:SF37">
    <property type="entry name" value="RIBONUCLEASE H"/>
    <property type="match status" value="1"/>
</dbReference>
<dbReference type="InterPro" id="IPR043128">
    <property type="entry name" value="Rev_trsase/Diguanyl_cyclase"/>
</dbReference>
<comment type="caution">
    <text evidence="3">The sequence shown here is derived from an EMBL/GenBank/DDBJ whole genome shotgun (WGS) entry which is preliminary data.</text>
</comment>
<feature type="region of interest" description="Disordered" evidence="1">
    <location>
        <begin position="7"/>
        <end position="27"/>
    </location>
</feature>
<proteinExistence type="predicted"/>
<dbReference type="PANTHER" id="PTHR33064">
    <property type="entry name" value="POL PROTEIN"/>
    <property type="match status" value="1"/>
</dbReference>
<evidence type="ECO:0000313" key="4">
    <source>
        <dbReference type="Proteomes" id="UP000036403"/>
    </source>
</evidence>
<dbReference type="AlphaFoldDB" id="A0A0J7KM33"/>
<dbReference type="OrthoDB" id="8060624at2759"/>
<dbReference type="Gene3D" id="3.30.70.270">
    <property type="match status" value="2"/>
</dbReference>
<reference evidence="3 4" key="1">
    <citation type="submission" date="2015-04" db="EMBL/GenBank/DDBJ databases">
        <title>Lasius niger genome sequencing.</title>
        <authorList>
            <person name="Konorov E.A."/>
            <person name="Nikitin M.A."/>
            <person name="Kirill M.V."/>
            <person name="Chang P."/>
        </authorList>
    </citation>
    <scope>NUCLEOTIDE SEQUENCE [LARGE SCALE GENOMIC DNA]</scope>
    <source>
        <tissue evidence="3">Whole</tissue>
    </source>
</reference>
<dbReference type="InterPro" id="IPR043502">
    <property type="entry name" value="DNA/RNA_pol_sf"/>
</dbReference>
<dbReference type="PROSITE" id="PS50878">
    <property type="entry name" value="RT_POL"/>
    <property type="match status" value="1"/>
</dbReference>
<dbReference type="SUPFAM" id="SSF56672">
    <property type="entry name" value="DNA/RNA polymerases"/>
    <property type="match status" value="1"/>
</dbReference>
<organism evidence="3 4">
    <name type="scientific">Lasius niger</name>
    <name type="common">Black garden ant</name>
    <dbReference type="NCBI Taxonomy" id="67767"/>
    <lineage>
        <taxon>Eukaryota</taxon>
        <taxon>Metazoa</taxon>
        <taxon>Ecdysozoa</taxon>
        <taxon>Arthropoda</taxon>
        <taxon>Hexapoda</taxon>
        <taxon>Insecta</taxon>
        <taxon>Pterygota</taxon>
        <taxon>Neoptera</taxon>
        <taxon>Endopterygota</taxon>
        <taxon>Hymenoptera</taxon>
        <taxon>Apocrita</taxon>
        <taxon>Aculeata</taxon>
        <taxon>Formicoidea</taxon>
        <taxon>Formicidae</taxon>
        <taxon>Formicinae</taxon>
        <taxon>Lasius</taxon>
        <taxon>Lasius</taxon>
    </lineage>
</organism>
<dbReference type="InterPro" id="IPR051320">
    <property type="entry name" value="Viral_Replic_Matur_Polypro"/>
</dbReference>
<dbReference type="GO" id="GO:0071897">
    <property type="term" value="P:DNA biosynthetic process"/>
    <property type="evidence" value="ECO:0007669"/>
    <property type="project" value="UniProtKB-ARBA"/>
</dbReference>
<evidence type="ECO:0000313" key="3">
    <source>
        <dbReference type="EMBL" id="KMQ91352.1"/>
    </source>
</evidence>
<feature type="domain" description="Reverse transcriptase" evidence="2">
    <location>
        <begin position="1"/>
        <end position="312"/>
    </location>
</feature>
<evidence type="ECO:0000259" key="2">
    <source>
        <dbReference type="PROSITE" id="PS50878"/>
    </source>
</evidence>
<dbReference type="CDD" id="cd01647">
    <property type="entry name" value="RT_LTR"/>
    <property type="match status" value="1"/>
</dbReference>